<keyword evidence="1" id="KW-0732">Signal</keyword>
<dbReference type="PROSITE" id="PS51257">
    <property type="entry name" value="PROKAR_LIPOPROTEIN"/>
    <property type="match status" value="1"/>
</dbReference>
<feature type="signal peptide" evidence="1">
    <location>
        <begin position="1"/>
        <end position="24"/>
    </location>
</feature>
<feature type="chain" id="PRO_5045838330" description="Lipoprotein" evidence="1">
    <location>
        <begin position="25"/>
        <end position="176"/>
    </location>
</feature>
<proteinExistence type="predicted"/>
<gene>
    <name evidence="2" type="ORF">MUY34_16165</name>
</gene>
<evidence type="ECO:0000313" key="3">
    <source>
        <dbReference type="Proteomes" id="UP001203687"/>
    </source>
</evidence>
<dbReference type="RefSeq" id="WP_248413888.1">
    <property type="nucleotide sequence ID" value="NZ_JALPQF010000022.1"/>
</dbReference>
<dbReference type="Proteomes" id="UP001203687">
    <property type="component" value="Unassembled WGS sequence"/>
</dbReference>
<accession>A0ABT0HCS6</accession>
<organism evidence="2 3">
    <name type="scientific">Psychroserpens algicola</name>
    <dbReference type="NCBI Taxonomy" id="1719034"/>
    <lineage>
        <taxon>Bacteria</taxon>
        <taxon>Pseudomonadati</taxon>
        <taxon>Bacteroidota</taxon>
        <taxon>Flavobacteriia</taxon>
        <taxon>Flavobacteriales</taxon>
        <taxon>Flavobacteriaceae</taxon>
        <taxon>Psychroserpens</taxon>
    </lineage>
</organism>
<name>A0ABT0HCS6_9FLAO</name>
<evidence type="ECO:0000256" key="1">
    <source>
        <dbReference type="SAM" id="SignalP"/>
    </source>
</evidence>
<dbReference type="EMBL" id="JALPQF010000022">
    <property type="protein sequence ID" value="MCK8482168.1"/>
    <property type="molecule type" value="Genomic_DNA"/>
</dbReference>
<keyword evidence="3" id="KW-1185">Reference proteome</keyword>
<reference evidence="2" key="1">
    <citation type="submission" date="2022-04" db="EMBL/GenBank/DDBJ databases">
        <authorList>
            <person name="Ren T."/>
        </authorList>
    </citation>
    <scope>NUCLEOTIDE SEQUENCE</scope>
    <source>
        <strain evidence="2">F63249</strain>
    </source>
</reference>
<evidence type="ECO:0000313" key="2">
    <source>
        <dbReference type="EMBL" id="MCK8482168.1"/>
    </source>
</evidence>
<sequence>MKLFKHLQLLLLMLPLLVSCNQHTTKEKVPSETHVSKDNNITKIISTDIDTLGKILDFSNHKPIRVEFRYTLIDNSGKNDRLSVPGPSDSSLEAVLYFDEKTFRAIEDFELNLEWIEQHHSKEEFNFEWLPEDVRQELEQHNVANYKGHPDVFFGTGVHGKAWYLDHKILLKADTN</sequence>
<evidence type="ECO:0008006" key="4">
    <source>
        <dbReference type="Google" id="ProtNLM"/>
    </source>
</evidence>
<comment type="caution">
    <text evidence="2">The sequence shown here is derived from an EMBL/GenBank/DDBJ whole genome shotgun (WGS) entry which is preliminary data.</text>
</comment>
<protein>
    <recommendedName>
        <fullName evidence="4">Lipoprotein</fullName>
    </recommendedName>
</protein>